<dbReference type="AlphaFoldDB" id="A0A6J4E757"/>
<dbReference type="Proteomes" id="UP001054892">
    <property type="component" value="Unassembled WGS sequence"/>
</dbReference>
<dbReference type="EMBL" id="BQKM01000029">
    <property type="protein sequence ID" value="GJN56260.1"/>
    <property type="molecule type" value="Genomic_DNA"/>
</dbReference>
<dbReference type="KEGG" id="ptw:TUM18999_34490"/>
<evidence type="ECO:0000313" key="1">
    <source>
        <dbReference type="EMBL" id="BCG25258.1"/>
    </source>
</evidence>
<accession>A0A6J4E757</accession>
<proteinExistence type="predicted"/>
<keyword evidence="4" id="KW-1185">Reference proteome</keyword>
<protein>
    <submittedName>
        <fullName evidence="1">Uncharacterized protein</fullName>
    </submittedName>
</protein>
<sequence>MQLNNLELFALDKLLHDHEIADQVLHDAGARVLERVETRDGFFAVIELQQRLRDVGELSEREWKFKLKSPRKAAGYFVCWPDGESTLCLEEVISQGRRPDVLTAELFA</sequence>
<reference evidence="1 3" key="1">
    <citation type="submission" date="2020-05" db="EMBL/GenBank/DDBJ databases">
        <title>Characterization of novel class B3 metallo-beta-lactamase from novel Pseudomonas species.</title>
        <authorList>
            <person name="Yamada K."/>
            <person name="Aoki K."/>
            <person name="Ishii Y."/>
        </authorList>
    </citation>
    <scope>NUCLEOTIDE SEQUENCE [LARGE SCALE GENOMIC DNA]</scope>
    <source>
        <strain evidence="1 3">TUM18999</strain>
        <strain evidence="2 4">TUM20286</strain>
    </source>
</reference>
<dbReference type="RefSeq" id="WP_173179579.1">
    <property type="nucleotide sequence ID" value="NZ_AP023189.1"/>
</dbReference>
<organism evidence="1 3">
    <name type="scientific">Pseudomonas tohonis</name>
    <dbReference type="NCBI Taxonomy" id="2725477"/>
    <lineage>
        <taxon>Bacteria</taxon>
        <taxon>Pseudomonadati</taxon>
        <taxon>Pseudomonadota</taxon>
        <taxon>Gammaproteobacteria</taxon>
        <taxon>Pseudomonadales</taxon>
        <taxon>Pseudomonadaceae</taxon>
        <taxon>Pseudomonas</taxon>
    </lineage>
</organism>
<dbReference type="EMBL" id="AP023189">
    <property type="protein sequence ID" value="BCG25258.1"/>
    <property type="molecule type" value="Genomic_DNA"/>
</dbReference>
<name>A0A6J4E757_9PSED</name>
<gene>
    <name evidence="1" type="ORF">TUM18999_34490</name>
    <name evidence="2" type="ORF">TUM20286_60120</name>
</gene>
<evidence type="ECO:0000313" key="2">
    <source>
        <dbReference type="EMBL" id="GJN56260.1"/>
    </source>
</evidence>
<evidence type="ECO:0000313" key="3">
    <source>
        <dbReference type="Proteomes" id="UP000509383"/>
    </source>
</evidence>
<dbReference type="Proteomes" id="UP000509383">
    <property type="component" value="Chromosome"/>
</dbReference>
<evidence type="ECO:0000313" key="4">
    <source>
        <dbReference type="Proteomes" id="UP001054892"/>
    </source>
</evidence>